<keyword evidence="1" id="KW-1133">Transmembrane helix</keyword>
<dbReference type="AlphaFoldDB" id="A0AAE4QX78"/>
<accession>A0AAE4QX78</accession>
<keyword evidence="1" id="KW-0812">Transmembrane</keyword>
<organism evidence="2 3">
    <name type="scientific">Dietzia maris</name>
    <dbReference type="NCBI Taxonomy" id="37915"/>
    <lineage>
        <taxon>Bacteria</taxon>
        <taxon>Bacillati</taxon>
        <taxon>Actinomycetota</taxon>
        <taxon>Actinomycetes</taxon>
        <taxon>Mycobacteriales</taxon>
        <taxon>Dietziaceae</taxon>
        <taxon>Dietzia</taxon>
    </lineage>
</organism>
<gene>
    <name evidence="2" type="ORF">R3P82_06710</name>
</gene>
<comment type="caution">
    <text evidence="2">The sequence shown here is derived from an EMBL/GenBank/DDBJ whole genome shotgun (WGS) entry which is preliminary data.</text>
</comment>
<reference evidence="2" key="1">
    <citation type="submission" date="2023-10" db="EMBL/GenBank/DDBJ databases">
        <title>Development of a sustainable strategy for remediation of hydrocarbon-contaminated territories based on the waste exchange concept.</title>
        <authorList>
            <person name="Krivoruchko A."/>
        </authorList>
    </citation>
    <scope>NUCLEOTIDE SEQUENCE</scope>
    <source>
        <strain evidence="2">IEGM 1175</strain>
    </source>
</reference>
<evidence type="ECO:0000256" key="1">
    <source>
        <dbReference type="SAM" id="Phobius"/>
    </source>
</evidence>
<proteinExistence type="predicted"/>
<dbReference type="EMBL" id="JAWLKJ010000001">
    <property type="protein sequence ID" value="MDV6298803.1"/>
    <property type="molecule type" value="Genomic_DNA"/>
</dbReference>
<sequence>MDATTPLTPDAQRKQDRARKRKAILAGGVVLGLGAAVTLAAWSDDVFANGTFTTGSFELQGSTTANAGDFKNYDGPTGTPADTASLSFTMAPLDIAPGDVNYAPFWLRVNGTQDALITIPSVSGTTPALNTQLSYKIYTGAPTCDAAGVANLAAKIAYSKNSIDGDAADISAGNQVTAPQAPSSVPLCITVTAVADQTLLPQGASTTITWRFTGTSVNGT</sequence>
<dbReference type="InterPro" id="IPR023833">
    <property type="entry name" value="Signal_pept_SipW-depend-type"/>
</dbReference>
<dbReference type="NCBIfam" id="TIGR04088">
    <property type="entry name" value="cognate_SipW"/>
    <property type="match status" value="1"/>
</dbReference>
<keyword evidence="1" id="KW-0472">Membrane</keyword>
<evidence type="ECO:0000313" key="2">
    <source>
        <dbReference type="EMBL" id="MDV6298803.1"/>
    </source>
</evidence>
<name>A0AAE4QX78_9ACTN</name>
<dbReference type="RefSeq" id="WP_317469195.1">
    <property type="nucleotide sequence ID" value="NZ_JAWLKJ010000001.1"/>
</dbReference>
<feature type="transmembrane region" description="Helical" evidence="1">
    <location>
        <begin position="23"/>
        <end position="42"/>
    </location>
</feature>
<protein>
    <submittedName>
        <fullName evidence="2">SipW-dependent-type signal peptide-containing protein</fullName>
    </submittedName>
</protein>
<dbReference type="Proteomes" id="UP001185873">
    <property type="component" value="Unassembled WGS sequence"/>
</dbReference>
<evidence type="ECO:0000313" key="3">
    <source>
        <dbReference type="Proteomes" id="UP001185873"/>
    </source>
</evidence>